<dbReference type="EMBL" id="LAZR01007795">
    <property type="protein sequence ID" value="KKM82887.1"/>
    <property type="molecule type" value="Genomic_DNA"/>
</dbReference>
<protein>
    <recommendedName>
        <fullName evidence="3">Tail assembly chaperone</fullName>
    </recommendedName>
</protein>
<reference evidence="2" key="1">
    <citation type="journal article" date="2015" name="Nature">
        <title>Complex archaea that bridge the gap between prokaryotes and eukaryotes.</title>
        <authorList>
            <person name="Spang A."/>
            <person name="Saw J.H."/>
            <person name="Jorgensen S.L."/>
            <person name="Zaremba-Niedzwiedzka K."/>
            <person name="Martijn J."/>
            <person name="Lind A.E."/>
            <person name="van Eijk R."/>
            <person name="Schleper C."/>
            <person name="Guy L."/>
            <person name="Ettema T.J."/>
        </authorList>
    </citation>
    <scope>NUCLEOTIDE SEQUENCE</scope>
</reference>
<organism evidence="2">
    <name type="scientific">marine sediment metagenome</name>
    <dbReference type="NCBI Taxonomy" id="412755"/>
    <lineage>
        <taxon>unclassified sequences</taxon>
        <taxon>metagenomes</taxon>
        <taxon>ecological metagenomes</taxon>
    </lineage>
</organism>
<evidence type="ECO:0000313" key="2">
    <source>
        <dbReference type="EMBL" id="KKM82887.1"/>
    </source>
</evidence>
<feature type="region of interest" description="Disordered" evidence="1">
    <location>
        <begin position="120"/>
        <end position="140"/>
    </location>
</feature>
<dbReference type="AlphaFoldDB" id="A0A0F9NNL8"/>
<feature type="region of interest" description="Disordered" evidence="1">
    <location>
        <begin position="1"/>
        <end position="21"/>
    </location>
</feature>
<proteinExistence type="predicted"/>
<name>A0A0F9NNL8_9ZZZZ</name>
<comment type="caution">
    <text evidence="2">The sequence shown here is derived from an EMBL/GenBank/DDBJ whole genome shotgun (WGS) entry which is preliminary data.</text>
</comment>
<gene>
    <name evidence="2" type="ORF">LCGC14_1314960</name>
</gene>
<accession>A0A0F9NNL8</accession>
<sequence length="140" mass="15636">MATQKPKPKLETELGTDEEATPLTRDEIRAMIFRGDREFRTEQLVLFGAKVDFRQPTLGAILGAKQEENRAKAVAEMLIRYCFVPGTKEQVFEDADIDTILGLPFGEDLQKANDAIERLTGIDVQGEEENSEATRDSTTS</sequence>
<evidence type="ECO:0008006" key="3">
    <source>
        <dbReference type="Google" id="ProtNLM"/>
    </source>
</evidence>
<evidence type="ECO:0000256" key="1">
    <source>
        <dbReference type="SAM" id="MobiDB-lite"/>
    </source>
</evidence>